<accession>A0AAV6YW01</accession>
<dbReference type="AlphaFoldDB" id="A0AAV6YW01"/>
<gene>
    <name evidence="1" type="ORF">GDO81_021382</name>
</gene>
<dbReference type="Proteomes" id="UP000824782">
    <property type="component" value="Unassembled WGS sequence"/>
</dbReference>
<evidence type="ECO:0000313" key="1">
    <source>
        <dbReference type="EMBL" id="KAG8539130.1"/>
    </source>
</evidence>
<reference evidence="1" key="1">
    <citation type="thesis" date="2020" institute="ProQuest LLC" country="789 East Eisenhower Parkway, Ann Arbor, MI, USA">
        <title>Comparative Genomics and Chromosome Evolution.</title>
        <authorList>
            <person name="Mudd A.B."/>
        </authorList>
    </citation>
    <scope>NUCLEOTIDE SEQUENCE</scope>
    <source>
        <strain evidence="1">237g6f4</strain>
        <tissue evidence="1">Blood</tissue>
    </source>
</reference>
<protein>
    <submittedName>
        <fullName evidence="1">Uncharacterized protein</fullName>
    </submittedName>
</protein>
<name>A0AAV6YW01_ENGPU</name>
<keyword evidence="2" id="KW-1185">Reference proteome</keyword>
<evidence type="ECO:0000313" key="2">
    <source>
        <dbReference type="Proteomes" id="UP000824782"/>
    </source>
</evidence>
<comment type="caution">
    <text evidence="1">The sequence shown here is derived from an EMBL/GenBank/DDBJ whole genome shotgun (WGS) entry which is preliminary data.</text>
</comment>
<sequence length="217" mass="24169">MASTCRHVFLWVQNTQLGFPWPDWLNLKTRSSRSYSSTCCGQSFLLSSFSCASDVKAHSLFVGVFCVREALVSYLDTYLTHMDEASLTLVTFGQILTCVIHPPFLSGLPIDLPSPLTLFKFKIQTSLTTQELGIRLVGGRGGPTYFASGAVTSTVCLDFCCCSFSAELSKQVNLFLRHDVRFGKVALHFCFLVCKAIRCCILVNVKMAEFQHKLPIR</sequence>
<organism evidence="1 2">
    <name type="scientific">Engystomops pustulosus</name>
    <name type="common">Tungara frog</name>
    <name type="synonym">Physalaemus pustulosus</name>
    <dbReference type="NCBI Taxonomy" id="76066"/>
    <lineage>
        <taxon>Eukaryota</taxon>
        <taxon>Metazoa</taxon>
        <taxon>Chordata</taxon>
        <taxon>Craniata</taxon>
        <taxon>Vertebrata</taxon>
        <taxon>Euteleostomi</taxon>
        <taxon>Amphibia</taxon>
        <taxon>Batrachia</taxon>
        <taxon>Anura</taxon>
        <taxon>Neobatrachia</taxon>
        <taxon>Hyloidea</taxon>
        <taxon>Leptodactylidae</taxon>
        <taxon>Leiuperinae</taxon>
        <taxon>Engystomops</taxon>
    </lineage>
</organism>
<proteinExistence type="predicted"/>
<dbReference type="EMBL" id="WNYA01016154">
    <property type="protein sequence ID" value="KAG8539130.1"/>
    <property type="molecule type" value="Genomic_DNA"/>
</dbReference>